<dbReference type="GO" id="GO:0007417">
    <property type="term" value="P:central nervous system development"/>
    <property type="evidence" value="ECO:0007669"/>
    <property type="project" value="TreeGrafter"/>
</dbReference>
<dbReference type="GO" id="GO:0071679">
    <property type="term" value="P:commissural neuron axon guidance"/>
    <property type="evidence" value="ECO:0007669"/>
    <property type="project" value="TreeGrafter"/>
</dbReference>
<feature type="transmembrane region" description="Helical" evidence="6">
    <location>
        <begin position="606"/>
        <end position="627"/>
    </location>
</feature>
<feature type="compositionally biased region" description="Polar residues" evidence="5">
    <location>
        <begin position="1074"/>
        <end position="1083"/>
    </location>
</feature>
<dbReference type="PANTHER" id="PTHR11309:SF35">
    <property type="entry name" value="PROTEIN SMOOTHENED"/>
    <property type="match status" value="1"/>
</dbReference>
<protein>
    <submittedName>
        <fullName evidence="8">Smoothened</fullName>
    </submittedName>
</protein>
<dbReference type="InterPro" id="IPR020067">
    <property type="entry name" value="Frizzled_dom"/>
</dbReference>
<feature type="compositionally biased region" description="Low complexity" evidence="5">
    <location>
        <begin position="468"/>
        <end position="478"/>
    </location>
</feature>
<dbReference type="PANTHER" id="PTHR11309">
    <property type="entry name" value="FRIZZLED"/>
    <property type="match status" value="1"/>
</dbReference>
<name>W6UBQ4_ECHGR</name>
<dbReference type="Gene3D" id="1.10.2000.10">
    <property type="entry name" value="Frizzled cysteine-rich domain"/>
    <property type="match status" value="1"/>
</dbReference>
<feature type="transmembrane region" description="Helical" evidence="6">
    <location>
        <begin position="361"/>
        <end position="380"/>
    </location>
</feature>
<gene>
    <name evidence="8" type="ORF">EGR_06629</name>
</gene>
<dbReference type="Gene3D" id="1.20.1070.10">
    <property type="entry name" value="Rhodopsin 7-helix transmembrane proteins"/>
    <property type="match status" value="2"/>
</dbReference>
<dbReference type="GO" id="GO:0030425">
    <property type="term" value="C:dendrite"/>
    <property type="evidence" value="ECO:0007669"/>
    <property type="project" value="TreeGrafter"/>
</dbReference>
<dbReference type="Proteomes" id="UP000019149">
    <property type="component" value="Unassembled WGS sequence"/>
</dbReference>
<feature type="region of interest" description="Disordered" evidence="5">
    <location>
        <begin position="1197"/>
        <end position="1219"/>
    </location>
</feature>
<evidence type="ECO:0000313" key="8">
    <source>
        <dbReference type="EMBL" id="EUB58540.1"/>
    </source>
</evidence>
<dbReference type="CTD" id="36342344"/>
<keyword evidence="6" id="KW-0812">Transmembrane</keyword>
<keyword evidence="6" id="KW-1133">Transmembrane helix</keyword>
<dbReference type="PROSITE" id="PS50038">
    <property type="entry name" value="FZ"/>
    <property type="match status" value="1"/>
</dbReference>
<feature type="region of interest" description="Disordered" evidence="5">
    <location>
        <begin position="1380"/>
        <end position="1408"/>
    </location>
</feature>
<dbReference type="Pfam" id="PF01534">
    <property type="entry name" value="Frizzled"/>
    <property type="match status" value="2"/>
</dbReference>
<feature type="region of interest" description="Disordered" evidence="5">
    <location>
        <begin position="1435"/>
        <end position="1550"/>
    </location>
</feature>
<keyword evidence="3" id="KW-0675">Receptor</keyword>
<feature type="region of interest" description="Disordered" evidence="5">
    <location>
        <begin position="1074"/>
        <end position="1097"/>
    </location>
</feature>
<feature type="transmembrane region" description="Helical" evidence="6">
    <location>
        <begin position="665"/>
        <end position="688"/>
    </location>
</feature>
<feature type="transmembrane region" description="Helical" evidence="6">
    <location>
        <begin position="386"/>
        <end position="410"/>
    </location>
</feature>
<comment type="caution">
    <text evidence="8">The sequence shown here is derived from an EMBL/GenBank/DDBJ whole genome shotgun (WGS) entry which is preliminary data.</text>
</comment>
<dbReference type="GO" id="GO:0005886">
    <property type="term" value="C:plasma membrane"/>
    <property type="evidence" value="ECO:0007669"/>
    <property type="project" value="TreeGrafter"/>
</dbReference>
<feature type="transmembrane region" description="Helical" evidence="6">
    <location>
        <begin position="568"/>
        <end position="586"/>
    </location>
</feature>
<evidence type="ECO:0000256" key="1">
    <source>
        <dbReference type="ARBA" id="ARBA00022473"/>
    </source>
</evidence>
<evidence type="ECO:0000256" key="6">
    <source>
        <dbReference type="SAM" id="Phobius"/>
    </source>
</evidence>
<reference evidence="8 9" key="1">
    <citation type="journal article" date="2013" name="Nat. Genet.">
        <title>The genome of the hydatid tapeworm Echinococcus granulosus.</title>
        <authorList>
            <person name="Zheng H."/>
            <person name="Zhang W."/>
            <person name="Zhang L."/>
            <person name="Zhang Z."/>
            <person name="Li J."/>
            <person name="Lu G."/>
            <person name="Zhu Y."/>
            <person name="Wang Y."/>
            <person name="Huang Y."/>
            <person name="Liu J."/>
            <person name="Kang H."/>
            <person name="Chen J."/>
            <person name="Wang L."/>
            <person name="Chen A."/>
            <person name="Yu S."/>
            <person name="Gao Z."/>
            <person name="Jin L."/>
            <person name="Gu W."/>
            <person name="Wang Z."/>
            <person name="Zhao L."/>
            <person name="Shi B."/>
            <person name="Wen H."/>
            <person name="Lin R."/>
            <person name="Jones M.K."/>
            <person name="Brejova B."/>
            <person name="Vinar T."/>
            <person name="Zhao G."/>
            <person name="McManus D.P."/>
            <person name="Chen Z."/>
            <person name="Zhou Y."/>
            <person name="Wang S."/>
        </authorList>
    </citation>
    <scope>NUCLEOTIDE SEQUENCE [LARGE SCALE GENOMIC DNA]</scope>
</reference>
<dbReference type="EMBL" id="APAU02000060">
    <property type="protein sequence ID" value="EUB58540.1"/>
    <property type="molecule type" value="Genomic_DNA"/>
</dbReference>
<sequence length="1576" mass="168267">MAVSKVQLKVWVDNCTVTVAGRCKPIDSQLKQSCLGTPLPYDFTSDGPIIDDVSHFDLQTWAALRAIPTCWVKLQFGGVDRQRETVATLLLGLSWEKGQLALLMLPQAPMMRIGAHTVFIFLCTVYVPECQRLKGSSPTTAAAETVRVEYSQVVLPERGMCLAVRKACPLLFSGHGIGGRSLLGDSVPRFLQCDIYAPVCRQNKLRPKIFDANKAECQAPLMSTTNSRNWIKGIATCAFPCRSPIYRPEHYTLARNLIFAAAVAGILVNVCVLFTLRLIRSSTSFPRYGGGEGGTTLPMSTMSAAYRCLSHTALTFIHLAFLIGCLGLLIPHLPGVDDAVACRADGSVRVGEPQTQTGSPILCVICFMLVYIPMLAVALWSNVLDYAIFAAFHTAASLIVDTNFVGFTAIGSTPALRRRRLSGGVWRLQCWRYKHPALLLPPDSCELPKRRLRSGDSGGGVNEAMEGSVSPASPAVSTVATGGTKRRLSAIEMEEKAPQPRQPCSQNTTWKLSEGDRPEHQSLPLVCRLLYPTTPIGCALANHAEMGGGDVVVGQRATFNSIGSQITCIRIAAFAVPVVFALIGLTASEIDGEPLSGLCLVGIRTLWAYCAMVVAPLVLCLFLKVTYLSRAMRSIWQLRGYLVVASYAPVDREMAHRLTMCFRAYVIYILTLTALLTFSAGVHAYAYVEEPKWLETQRLFLFCQLRHRLMGLDGVAASSSCRTPFTTDICFFDSPLPNSLNATAAAAASTITSGLRVRREDHQIVSSSTSISSEEDVDASASGRPLAGPILLNLFTYLMSNLVFASMCLLDASVKHKWLSLLRRVISFLTACPKKSTGSKPFSPQMIVINKSTNFHLPATFSWWDPGIFFHDYEVVPVEEVKVSADNGSIAVAGGGGMAVTRTVATSDVSCGCNRRYSLSTNDGSWVMSSVGATNATSTIRGVGGNTSSVASSNAAATTAVAVAAAKPIHKSNSLTSSQSLFTAHRGHKPRSSAGGALFNPFSSIQREEEVAATLEHNLGRPIRRSRYRRMWSSKGLGRRRLVPRSYSTLGLAGGGSGGERRSLNSLLLHRAVSSPTNSSNGKCASGAGRGGHSQQDLSIGSLSRLCAAAAAMELERSRKILDGGSQIFGHAPRGSTAASWTRRGGTTSRLSLASSSGAESYNSFQLLAEQAGATWRELWRTRLLLIDALHWAQSAAAASATENPPPPPPQTSDQQQQQLIAATSMMMAYLMGQQQQQPVEVEASCGGEESTPDSVMMAALMAATAAAQAAMHQSGPPQQSAGASLLPPIPTLPTSPLKKMPHYEVPLATPAYPIPKGCQPDILADYNNLHHHLRSANTASTTGATVRAVRQDVVCHLDASAAAGVSSPPHLLHPAMQQLRSPWGPSHQPPPQPLSASGGGGVWSASTTSPGFTHFSLPVIPPYAFVPPPPPHIIPPPAIVNTSPNPERGDCVEGEEDEDDDGDDDLEEGSDAFNSEDEVMSTSGEEATETMGAAERRRLHRGGAEASAVDDYWDTFPTPEGQPSCAAAPPPPPDADADDVSSVSQSASQVVVATVHGEAAEVEADAASEKSLPKS</sequence>
<dbReference type="GeneID" id="36342344"/>
<dbReference type="GO" id="GO:0005929">
    <property type="term" value="C:cilium"/>
    <property type="evidence" value="ECO:0007669"/>
    <property type="project" value="TreeGrafter"/>
</dbReference>
<feature type="transmembrane region" description="Helical" evidence="6">
    <location>
        <begin position="309"/>
        <end position="330"/>
    </location>
</feature>
<evidence type="ECO:0000259" key="7">
    <source>
        <dbReference type="PROSITE" id="PS50038"/>
    </source>
</evidence>
<feature type="compositionally biased region" description="Acidic residues" evidence="5">
    <location>
        <begin position="1453"/>
        <end position="1480"/>
    </location>
</feature>
<dbReference type="GO" id="GO:0005113">
    <property type="term" value="F:patched binding"/>
    <property type="evidence" value="ECO:0007669"/>
    <property type="project" value="TreeGrafter"/>
</dbReference>
<comment type="caution">
    <text evidence="4">Lacks conserved residue(s) required for the propagation of feature annotation.</text>
</comment>
<accession>W6UBQ4</accession>
<evidence type="ECO:0000256" key="5">
    <source>
        <dbReference type="SAM" id="MobiDB-lite"/>
    </source>
</evidence>
<feature type="compositionally biased region" description="Low complexity" evidence="5">
    <location>
        <begin position="1481"/>
        <end position="1494"/>
    </location>
</feature>
<evidence type="ECO:0000256" key="2">
    <source>
        <dbReference type="ARBA" id="ARBA00023157"/>
    </source>
</evidence>
<evidence type="ECO:0000313" key="9">
    <source>
        <dbReference type="Proteomes" id="UP000019149"/>
    </source>
</evidence>
<dbReference type="InterPro" id="IPR000539">
    <property type="entry name" value="Frizzled/Smoothened_7TM"/>
</dbReference>
<dbReference type="KEGG" id="egl:EGR_06629"/>
<dbReference type="GO" id="GO:0007389">
    <property type="term" value="P:pattern specification process"/>
    <property type="evidence" value="ECO:0007669"/>
    <property type="project" value="TreeGrafter"/>
</dbReference>
<keyword evidence="2" id="KW-1015">Disulfide bond</keyword>
<dbReference type="OrthoDB" id="10064659at2759"/>
<dbReference type="InterPro" id="IPR036790">
    <property type="entry name" value="Frizzled_dom_sf"/>
</dbReference>
<evidence type="ECO:0000256" key="4">
    <source>
        <dbReference type="PROSITE-ProRule" id="PRU00090"/>
    </source>
</evidence>
<dbReference type="SMART" id="SM01330">
    <property type="entry name" value="Frizzled"/>
    <property type="match status" value="1"/>
</dbReference>
<feature type="domain" description="FZ" evidence="7">
    <location>
        <begin position="121"/>
        <end position="203"/>
    </location>
</feature>
<dbReference type="RefSeq" id="XP_024349736.1">
    <property type="nucleotide sequence ID" value="XM_024495878.1"/>
</dbReference>
<proteinExistence type="predicted"/>
<dbReference type="GO" id="GO:0007224">
    <property type="term" value="P:smoothened signaling pathway"/>
    <property type="evidence" value="ECO:0007669"/>
    <property type="project" value="TreeGrafter"/>
</dbReference>
<dbReference type="STRING" id="6210.W6UBQ4"/>
<feature type="transmembrane region" description="Helical" evidence="6">
    <location>
        <begin position="257"/>
        <end position="279"/>
    </location>
</feature>
<dbReference type="InterPro" id="IPR015526">
    <property type="entry name" value="Frizzled/SFRP"/>
</dbReference>
<keyword evidence="9" id="KW-1185">Reference proteome</keyword>
<feature type="region of interest" description="Disordered" evidence="5">
    <location>
        <begin position="452"/>
        <end position="478"/>
    </location>
</feature>
<dbReference type="OMA" id="HAYAYVE"/>
<organism evidence="8 9">
    <name type="scientific">Echinococcus granulosus</name>
    <name type="common">Hydatid tapeworm</name>
    <dbReference type="NCBI Taxonomy" id="6210"/>
    <lineage>
        <taxon>Eukaryota</taxon>
        <taxon>Metazoa</taxon>
        <taxon>Spiralia</taxon>
        <taxon>Lophotrochozoa</taxon>
        <taxon>Platyhelminthes</taxon>
        <taxon>Cestoda</taxon>
        <taxon>Eucestoda</taxon>
        <taxon>Cyclophyllidea</taxon>
        <taxon>Taeniidae</taxon>
        <taxon>Echinococcus</taxon>
        <taxon>Echinococcus granulosus group</taxon>
    </lineage>
</organism>
<evidence type="ECO:0000256" key="3">
    <source>
        <dbReference type="ARBA" id="ARBA00023170"/>
    </source>
</evidence>
<feature type="compositionally biased region" description="Low complexity" evidence="5">
    <location>
        <begin position="1541"/>
        <end position="1550"/>
    </location>
</feature>
<keyword evidence="6" id="KW-0472">Membrane</keyword>
<keyword evidence="1" id="KW-0217">Developmental protein</keyword>